<protein>
    <submittedName>
        <fullName evidence="2">SMI1 / KNR4 family protein</fullName>
    </submittedName>
</protein>
<dbReference type="AlphaFoldDB" id="A0A517PSU2"/>
<evidence type="ECO:0000313" key="2">
    <source>
        <dbReference type="EMBL" id="QDT22450.1"/>
    </source>
</evidence>
<sequence length="191" mass="21569">MTETEKAWASIRTWYEANVKEPPYADFFDWGSPASDAAFETVEEAIMCKLPSDLRDTYLMFNGDNKMWVLPGGYLMDLDEVLTTWNMFKEPVDNGLFDDSDARPDGPIKQIWWNPHWIPVLHNGGGDYHCVDMDPAVDGVVGQFIKFQHETGPSHVLAPSFGDFVITFANDLASGKYEFDMEEGSVRSVAK</sequence>
<dbReference type="RefSeq" id="WP_197996718.1">
    <property type="nucleotide sequence ID" value="NZ_CP036266.1"/>
</dbReference>
<dbReference type="SMART" id="SM00860">
    <property type="entry name" value="SMI1_KNR4"/>
    <property type="match status" value="1"/>
</dbReference>
<organism evidence="2 3">
    <name type="scientific">Gimesia chilikensis</name>
    <dbReference type="NCBI Taxonomy" id="2605989"/>
    <lineage>
        <taxon>Bacteria</taxon>
        <taxon>Pseudomonadati</taxon>
        <taxon>Planctomycetota</taxon>
        <taxon>Planctomycetia</taxon>
        <taxon>Planctomycetales</taxon>
        <taxon>Planctomycetaceae</taxon>
        <taxon>Gimesia</taxon>
    </lineage>
</organism>
<dbReference type="InterPro" id="IPR051873">
    <property type="entry name" value="KNR4/SMI1_regulator"/>
</dbReference>
<dbReference type="InterPro" id="IPR037883">
    <property type="entry name" value="Knr4/Smi1-like_sf"/>
</dbReference>
<name>A0A517PSU2_9PLAN</name>
<evidence type="ECO:0000259" key="1">
    <source>
        <dbReference type="SMART" id="SM00860"/>
    </source>
</evidence>
<dbReference type="Pfam" id="PF09346">
    <property type="entry name" value="SMI1_KNR4"/>
    <property type="match status" value="1"/>
</dbReference>
<reference evidence="2 3" key="1">
    <citation type="submission" date="2019-02" db="EMBL/GenBank/DDBJ databases">
        <title>Deep-cultivation of Planctomycetes and their phenomic and genomic characterization uncovers novel biology.</title>
        <authorList>
            <person name="Wiegand S."/>
            <person name="Jogler M."/>
            <person name="Boedeker C."/>
            <person name="Pinto D."/>
            <person name="Vollmers J."/>
            <person name="Rivas-Marin E."/>
            <person name="Kohn T."/>
            <person name="Peeters S.H."/>
            <person name="Heuer A."/>
            <person name="Rast P."/>
            <person name="Oberbeckmann S."/>
            <person name="Bunk B."/>
            <person name="Jeske O."/>
            <person name="Meyerdierks A."/>
            <person name="Storesund J.E."/>
            <person name="Kallscheuer N."/>
            <person name="Luecker S."/>
            <person name="Lage O.M."/>
            <person name="Pohl T."/>
            <person name="Merkel B.J."/>
            <person name="Hornburger P."/>
            <person name="Mueller R.-W."/>
            <person name="Bruemmer F."/>
            <person name="Labrenz M."/>
            <person name="Spormann A.M."/>
            <person name="Op den Camp H."/>
            <person name="Overmann J."/>
            <person name="Amann R."/>
            <person name="Jetten M.S.M."/>
            <person name="Mascher T."/>
            <person name="Medema M.H."/>
            <person name="Devos D.P."/>
            <person name="Kaster A.-K."/>
            <person name="Ovreas L."/>
            <person name="Rohde M."/>
            <person name="Galperin M.Y."/>
            <person name="Jogler C."/>
        </authorList>
    </citation>
    <scope>NUCLEOTIDE SEQUENCE [LARGE SCALE GENOMIC DNA]</scope>
    <source>
        <strain evidence="2 3">HG66A1</strain>
    </source>
</reference>
<dbReference type="EMBL" id="CP036266">
    <property type="protein sequence ID" value="QDT22450.1"/>
    <property type="molecule type" value="Genomic_DNA"/>
</dbReference>
<dbReference type="Proteomes" id="UP000320421">
    <property type="component" value="Chromosome"/>
</dbReference>
<evidence type="ECO:0000313" key="3">
    <source>
        <dbReference type="Proteomes" id="UP000320421"/>
    </source>
</evidence>
<gene>
    <name evidence="2" type="ORF">HG66A1_42580</name>
</gene>
<feature type="domain" description="Knr4/Smi1-like" evidence="1">
    <location>
        <begin position="33"/>
        <end position="167"/>
    </location>
</feature>
<dbReference type="PANTHER" id="PTHR47432">
    <property type="entry name" value="CELL WALL ASSEMBLY REGULATOR SMI1"/>
    <property type="match status" value="1"/>
</dbReference>
<proteinExistence type="predicted"/>
<keyword evidence="3" id="KW-1185">Reference proteome</keyword>
<dbReference type="InterPro" id="IPR018958">
    <property type="entry name" value="Knr4/Smi1-like_dom"/>
</dbReference>
<accession>A0A517PSU2</accession>
<dbReference type="SUPFAM" id="SSF160631">
    <property type="entry name" value="SMI1/KNR4-like"/>
    <property type="match status" value="1"/>
</dbReference>
<dbReference type="Gene3D" id="3.40.1580.10">
    <property type="entry name" value="SMI1/KNR4-like"/>
    <property type="match status" value="1"/>
</dbReference>
<dbReference type="PANTHER" id="PTHR47432:SF1">
    <property type="entry name" value="CELL WALL ASSEMBLY REGULATOR SMI1"/>
    <property type="match status" value="1"/>
</dbReference>